<evidence type="ECO:0000256" key="1">
    <source>
        <dbReference type="SAM" id="MobiDB-lite"/>
    </source>
</evidence>
<feature type="region of interest" description="Disordered" evidence="1">
    <location>
        <begin position="1"/>
        <end position="39"/>
    </location>
</feature>
<gene>
    <name evidence="2" type="ORF">QTJ16_002841</name>
</gene>
<dbReference type="Proteomes" id="UP001285354">
    <property type="component" value="Unassembled WGS sequence"/>
</dbReference>
<evidence type="ECO:0000313" key="2">
    <source>
        <dbReference type="EMBL" id="KAK2628195.1"/>
    </source>
</evidence>
<protein>
    <recommendedName>
        <fullName evidence="4">Conidiation-specific protein 8</fullName>
    </recommendedName>
</protein>
<sequence>MASSGRIPAVKGGMGFESTSANEVGTGAPRRNSGTLFSGLINQKRNSIDASARARRESFADVKPAPGVIGKLWNK</sequence>
<evidence type="ECO:0000313" key="3">
    <source>
        <dbReference type="Proteomes" id="UP001285354"/>
    </source>
</evidence>
<organism evidence="2 3">
    <name type="scientific">Diplocarpon rosae</name>
    <dbReference type="NCBI Taxonomy" id="946125"/>
    <lineage>
        <taxon>Eukaryota</taxon>
        <taxon>Fungi</taxon>
        <taxon>Dikarya</taxon>
        <taxon>Ascomycota</taxon>
        <taxon>Pezizomycotina</taxon>
        <taxon>Leotiomycetes</taxon>
        <taxon>Helotiales</taxon>
        <taxon>Drepanopezizaceae</taxon>
        <taxon>Diplocarpon</taxon>
    </lineage>
</organism>
<dbReference type="EMBL" id="JAUBYV010000003">
    <property type="protein sequence ID" value="KAK2628195.1"/>
    <property type="molecule type" value="Genomic_DNA"/>
</dbReference>
<keyword evidence="3" id="KW-1185">Reference proteome</keyword>
<reference evidence="2" key="1">
    <citation type="submission" date="2023-06" db="EMBL/GenBank/DDBJ databases">
        <title>Draft genome of Marssonina rosae.</title>
        <authorList>
            <person name="Cheng Q."/>
        </authorList>
    </citation>
    <scope>NUCLEOTIDE SEQUENCE</scope>
    <source>
        <strain evidence="2">R4</strain>
    </source>
</reference>
<name>A0AAD9T2J5_9HELO</name>
<proteinExistence type="predicted"/>
<accession>A0AAD9T2J5</accession>
<evidence type="ECO:0008006" key="4">
    <source>
        <dbReference type="Google" id="ProtNLM"/>
    </source>
</evidence>
<dbReference type="AlphaFoldDB" id="A0AAD9T2J5"/>
<comment type="caution">
    <text evidence="2">The sequence shown here is derived from an EMBL/GenBank/DDBJ whole genome shotgun (WGS) entry which is preliminary data.</text>
</comment>